<keyword evidence="4" id="KW-1185">Reference proteome</keyword>
<dbReference type="STRING" id="231916.A0A409YGX1"/>
<keyword evidence="1" id="KW-0175">Coiled coil</keyword>
<gene>
    <name evidence="3" type="ORF">CVT26_011747</name>
</gene>
<dbReference type="InParanoid" id="A0A409YGX1"/>
<feature type="region of interest" description="Disordered" evidence="2">
    <location>
        <begin position="657"/>
        <end position="687"/>
    </location>
</feature>
<name>A0A409YGX1_9AGAR</name>
<dbReference type="EMBL" id="NHYE01000860">
    <property type="protein sequence ID" value="PPR02271.1"/>
    <property type="molecule type" value="Genomic_DNA"/>
</dbReference>
<evidence type="ECO:0000313" key="4">
    <source>
        <dbReference type="Proteomes" id="UP000284706"/>
    </source>
</evidence>
<evidence type="ECO:0000256" key="2">
    <source>
        <dbReference type="SAM" id="MobiDB-lite"/>
    </source>
</evidence>
<dbReference type="OrthoDB" id="3070190at2759"/>
<evidence type="ECO:0000313" key="3">
    <source>
        <dbReference type="EMBL" id="PPR02271.1"/>
    </source>
</evidence>
<dbReference type="Proteomes" id="UP000284706">
    <property type="component" value="Unassembled WGS sequence"/>
</dbReference>
<reference evidence="3 4" key="1">
    <citation type="journal article" date="2018" name="Evol. Lett.">
        <title>Horizontal gene cluster transfer increased hallucinogenic mushroom diversity.</title>
        <authorList>
            <person name="Reynolds H.T."/>
            <person name="Vijayakumar V."/>
            <person name="Gluck-Thaler E."/>
            <person name="Korotkin H.B."/>
            <person name="Matheny P.B."/>
            <person name="Slot J.C."/>
        </authorList>
    </citation>
    <scope>NUCLEOTIDE SEQUENCE [LARGE SCALE GENOMIC DNA]</scope>
    <source>
        <strain evidence="3 4">SRW20</strain>
    </source>
</reference>
<organism evidence="3 4">
    <name type="scientific">Gymnopilus dilepis</name>
    <dbReference type="NCBI Taxonomy" id="231916"/>
    <lineage>
        <taxon>Eukaryota</taxon>
        <taxon>Fungi</taxon>
        <taxon>Dikarya</taxon>
        <taxon>Basidiomycota</taxon>
        <taxon>Agaricomycotina</taxon>
        <taxon>Agaricomycetes</taxon>
        <taxon>Agaricomycetidae</taxon>
        <taxon>Agaricales</taxon>
        <taxon>Agaricineae</taxon>
        <taxon>Hymenogastraceae</taxon>
        <taxon>Gymnopilus</taxon>
    </lineage>
</organism>
<evidence type="ECO:0000256" key="1">
    <source>
        <dbReference type="SAM" id="Coils"/>
    </source>
</evidence>
<feature type="region of interest" description="Disordered" evidence="2">
    <location>
        <begin position="94"/>
        <end position="137"/>
    </location>
</feature>
<accession>A0A409YGX1</accession>
<proteinExistence type="predicted"/>
<feature type="compositionally biased region" description="Basic and acidic residues" evidence="2">
    <location>
        <begin position="125"/>
        <end position="134"/>
    </location>
</feature>
<feature type="region of interest" description="Disordered" evidence="2">
    <location>
        <begin position="254"/>
        <end position="371"/>
    </location>
</feature>
<protein>
    <submittedName>
        <fullName evidence="3">Uncharacterized protein</fullName>
    </submittedName>
</protein>
<sequence>MQSMVPNPSPAISPRSRQNDVEMGDNLAADAEEAHVEHLLQVHQPVMAPQAPLPPLPIPATKALPYLPTTIAPPTLALNDVPFSFSAPIQEPCSNQFGQTAGPVTGYPARQIRRSQSRSRSPSPRRPEGEDARPEVMSNKIRIVGIADPQKDALVSTLSGQISKSNDFLQFVQKQLEEIKTDTAALRAQARDAENRSKRAEEAVQLQQLQANERFSNLEKSLKEDASQKVLLAEKRAQSMLLDIRGLRRISPAPDTRTISLNEGDSMILDQPAGNAGKQSAQHGALSPPRSQLPAPPKFPRSIPPPVHPHTKEAPRRVRSSPTATGLPDLREKPSLSRPFRPRSNGGTTPSSGMSENSSECESEDDQRSRPKLAMPNHEELVGLLLTTLGINGAKGSRRRKGHPDFKDPVKRRVKEEGKAELASWLRQQLHYLIGIKKTRDILKFSDEIYASNTELQRSMVLWETEKTGQGPKIDPMKINWNNLEGPWNMQLCKAFVQHCVEKGLGDESPPEDVKEFVADYFWGRLQRLRTTIRKNKPTDGEDPDTHNARVQGKHLETLIVARRNTRRNQLFKDRMDICLDNLPRTASEVITDEQRIWKARYDVMQALGPEGMSSDESDLDSNTKTFIVKNIPWRNRRLTEIVQNIDKSRHLTNAYGNTRPGNSPRIRVRRDRPRRSARKKAPTGKPVDMYDTDWYEKLTYQKQVAVKAIQALKY</sequence>
<dbReference type="AlphaFoldDB" id="A0A409YGX1"/>
<feature type="compositionally biased region" description="Basic residues" evidence="2">
    <location>
        <begin position="667"/>
        <end position="683"/>
    </location>
</feature>
<feature type="region of interest" description="Disordered" evidence="2">
    <location>
        <begin position="1"/>
        <end position="30"/>
    </location>
</feature>
<comment type="caution">
    <text evidence="3">The sequence shown here is derived from an EMBL/GenBank/DDBJ whole genome shotgun (WGS) entry which is preliminary data.</text>
</comment>
<feature type="compositionally biased region" description="Pro residues" evidence="2">
    <location>
        <begin position="294"/>
        <end position="308"/>
    </location>
</feature>
<feature type="coiled-coil region" evidence="1">
    <location>
        <begin position="169"/>
        <end position="210"/>
    </location>
</feature>